<keyword evidence="5" id="KW-0833">Ubl conjugation pathway</keyword>
<keyword evidence="2" id="KW-0479">Metal-binding</keyword>
<dbReference type="InterPro" id="IPR013083">
    <property type="entry name" value="Znf_RING/FYVE/PHD"/>
</dbReference>
<dbReference type="GO" id="GO:0008270">
    <property type="term" value="F:zinc ion binding"/>
    <property type="evidence" value="ECO:0007669"/>
    <property type="project" value="UniProtKB-KW"/>
</dbReference>
<dbReference type="EMBL" id="ADBJ01000034">
    <property type="protein sequence ID" value="EFA79582.1"/>
    <property type="molecule type" value="Genomic_DNA"/>
</dbReference>
<dbReference type="Proteomes" id="UP000001396">
    <property type="component" value="Unassembled WGS sequence"/>
</dbReference>
<evidence type="ECO:0000256" key="6">
    <source>
        <dbReference type="ARBA" id="ARBA00022833"/>
    </source>
</evidence>
<protein>
    <recommendedName>
        <fullName evidence="7">RING-type domain-containing protein</fullName>
    </recommendedName>
</protein>
<sequence length="440" mass="50167">MEDMYPPVQVTQVSSEAPNIINHSSDNSTIIRSTTVLPDATQLNPNILVPVGFSTPSPLRKSQRRGSFSSILRRRSSIVSMARRASKDVDISDERMAKFLNTISLRTTTDSCGSDDSGSCYSDIASNVDIADYDQNDWFLQEDDIDDEPLFTILEKQELENKIIEMAETLSSQIDLSPGIAILLLIYFRWDQDKILGNYFDDPEQYCLNAGAFLTKAKPNYTGVPCLICYELFPQKELYSLNCGHGPYCLNCWKTYLHEEIMTTGPEVIHSTCISPRCKCKLNFENWKTLASQRDYSRYWYFIAKDYVYHDKHLVFCPNPTCGSAIKYQGVGRPNDVVEYFLLEALELLIECRRILKYTYVFGFYLGDNVPGKMFFEYQQANAEGITELLSEGVYINVALINPEEMKNRIRVTRKYIDNLVKSIEEGLGLDSNMGLAPQE</sequence>
<reference evidence="8 9" key="1">
    <citation type="journal article" date="2011" name="Genome Res.">
        <title>Phylogeny-wide analysis of social amoeba genomes highlights ancient origins for complex intercellular communication.</title>
        <authorList>
            <person name="Heidel A.J."/>
            <person name="Lawal H.M."/>
            <person name="Felder M."/>
            <person name="Schilde C."/>
            <person name="Helps N.R."/>
            <person name="Tunggal B."/>
            <person name="Rivero F."/>
            <person name="John U."/>
            <person name="Schleicher M."/>
            <person name="Eichinger L."/>
            <person name="Platzer M."/>
            <person name="Noegel A.A."/>
            <person name="Schaap P."/>
            <person name="Gloeckner G."/>
        </authorList>
    </citation>
    <scope>NUCLEOTIDE SEQUENCE [LARGE SCALE GENOMIC DNA]</scope>
    <source>
        <strain evidence="9">ATCC 26659 / Pp 5 / PN500</strain>
    </source>
</reference>
<dbReference type="PROSITE" id="PS51873">
    <property type="entry name" value="TRIAD"/>
    <property type="match status" value="1"/>
</dbReference>
<evidence type="ECO:0000256" key="4">
    <source>
        <dbReference type="ARBA" id="ARBA00022771"/>
    </source>
</evidence>
<accession>D3BGI2</accession>
<evidence type="ECO:0000256" key="5">
    <source>
        <dbReference type="ARBA" id="ARBA00022786"/>
    </source>
</evidence>
<dbReference type="RefSeq" id="XP_020431703.1">
    <property type="nucleotide sequence ID" value="XM_020578468.1"/>
</dbReference>
<dbReference type="FunCoup" id="D3BGI2">
    <property type="interactions" value="3"/>
</dbReference>
<dbReference type="AlphaFoldDB" id="D3BGI2"/>
<dbReference type="GeneID" id="31363115"/>
<keyword evidence="6" id="KW-0862">Zinc</keyword>
<evidence type="ECO:0000256" key="2">
    <source>
        <dbReference type="ARBA" id="ARBA00022723"/>
    </source>
</evidence>
<evidence type="ECO:0000256" key="1">
    <source>
        <dbReference type="ARBA" id="ARBA00022679"/>
    </source>
</evidence>
<dbReference type="STRING" id="670386.D3BGI2"/>
<dbReference type="Gene3D" id="1.20.120.1750">
    <property type="match status" value="1"/>
</dbReference>
<keyword evidence="4" id="KW-0863">Zinc-finger</keyword>
<organism evidence="8 9">
    <name type="scientific">Heterostelium pallidum (strain ATCC 26659 / Pp 5 / PN500)</name>
    <name type="common">Cellular slime mold</name>
    <name type="synonym">Polysphondylium pallidum</name>
    <dbReference type="NCBI Taxonomy" id="670386"/>
    <lineage>
        <taxon>Eukaryota</taxon>
        <taxon>Amoebozoa</taxon>
        <taxon>Evosea</taxon>
        <taxon>Eumycetozoa</taxon>
        <taxon>Dictyostelia</taxon>
        <taxon>Acytosteliales</taxon>
        <taxon>Acytosteliaceae</taxon>
        <taxon>Heterostelium</taxon>
    </lineage>
</organism>
<evidence type="ECO:0000256" key="3">
    <source>
        <dbReference type="ARBA" id="ARBA00022737"/>
    </source>
</evidence>
<evidence type="ECO:0000259" key="7">
    <source>
        <dbReference type="PROSITE" id="PS51873"/>
    </source>
</evidence>
<keyword evidence="3" id="KW-0677">Repeat</keyword>
<feature type="domain" description="RING-type" evidence="7">
    <location>
        <begin position="222"/>
        <end position="440"/>
    </location>
</feature>
<dbReference type="GO" id="GO:0016740">
    <property type="term" value="F:transferase activity"/>
    <property type="evidence" value="ECO:0007669"/>
    <property type="project" value="UniProtKB-KW"/>
</dbReference>
<name>D3BGI2_HETP5</name>
<dbReference type="InterPro" id="IPR044066">
    <property type="entry name" value="TRIAD_supradom"/>
</dbReference>
<gene>
    <name evidence="8" type="ORF">PPL_07634</name>
</gene>
<dbReference type="SUPFAM" id="SSF57850">
    <property type="entry name" value="RING/U-box"/>
    <property type="match status" value="1"/>
</dbReference>
<evidence type="ECO:0000313" key="9">
    <source>
        <dbReference type="Proteomes" id="UP000001396"/>
    </source>
</evidence>
<dbReference type="Gene3D" id="3.30.40.10">
    <property type="entry name" value="Zinc/RING finger domain, C3HC4 (zinc finger)"/>
    <property type="match status" value="1"/>
</dbReference>
<dbReference type="InParanoid" id="D3BGI2"/>
<keyword evidence="9" id="KW-1185">Reference proteome</keyword>
<evidence type="ECO:0000313" key="8">
    <source>
        <dbReference type="EMBL" id="EFA79582.1"/>
    </source>
</evidence>
<comment type="caution">
    <text evidence="8">The sequence shown here is derived from an EMBL/GenBank/DDBJ whole genome shotgun (WGS) entry which is preliminary data.</text>
</comment>
<keyword evidence="1" id="KW-0808">Transferase</keyword>
<proteinExistence type="predicted"/>